<dbReference type="Gene3D" id="3.30.1330.40">
    <property type="entry name" value="RutC-like"/>
    <property type="match status" value="1"/>
</dbReference>
<dbReference type="PANTHER" id="PTHR11803:SF58">
    <property type="entry name" value="PROTEIN HMF1-RELATED"/>
    <property type="match status" value="1"/>
</dbReference>
<reference evidence="2 3" key="1">
    <citation type="submission" date="2019-04" db="EMBL/GenBank/DDBJ databases">
        <title>Phreatobacter aquaticus sp. nov.</title>
        <authorList>
            <person name="Choi A."/>
        </authorList>
    </citation>
    <scope>NUCLEOTIDE SEQUENCE [LARGE SCALE GENOMIC DNA]</scope>
    <source>
        <strain evidence="2 3">KCTC 52518</strain>
    </source>
</reference>
<dbReference type="Proteomes" id="UP000298781">
    <property type="component" value="Chromosome"/>
</dbReference>
<dbReference type="InterPro" id="IPR006175">
    <property type="entry name" value="YjgF/YER057c/UK114"/>
</dbReference>
<dbReference type="SUPFAM" id="SSF55298">
    <property type="entry name" value="YjgF-like"/>
    <property type="match status" value="1"/>
</dbReference>
<organism evidence="2 3">
    <name type="scientific">Phreatobacter stygius</name>
    <dbReference type="NCBI Taxonomy" id="1940610"/>
    <lineage>
        <taxon>Bacteria</taxon>
        <taxon>Pseudomonadati</taxon>
        <taxon>Pseudomonadota</taxon>
        <taxon>Alphaproteobacteria</taxon>
        <taxon>Hyphomicrobiales</taxon>
        <taxon>Phreatobacteraceae</taxon>
        <taxon>Phreatobacter</taxon>
    </lineage>
</organism>
<dbReference type="InterPro" id="IPR035959">
    <property type="entry name" value="RutC-like_sf"/>
</dbReference>
<comment type="similarity">
    <text evidence="1">Belongs to the RutC family.</text>
</comment>
<gene>
    <name evidence="2" type="ORF">E8M01_17005</name>
</gene>
<dbReference type="KEGG" id="pstg:E8M01_17005"/>
<accession>A0A4D7AZI6</accession>
<sequence>MPSFFDPPTVHAPAPSYRHGAIHQLTGRRLIISGQVASRPDGTVAEGLEAQFEQAFDNLIAVVKAGGMEIGNLVKVVTLVTVPDAVATFRTVRARKLGSHVCAATYIQVAGLARPDFLVEIEGEAVQD</sequence>
<dbReference type="RefSeq" id="WP_136961207.1">
    <property type="nucleotide sequence ID" value="NZ_CP039690.1"/>
</dbReference>
<evidence type="ECO:0000313" key="3">
    <source>
        <dbReference type="Proteomes" id="UP000298781"/>
    </source>
</evidence>
<keyword evidence="3" id="KW-1185">Reference proteome</keyword>
<name>A0A4D7AZI6_9HYPH</name>
<dbReference type="GO" id="GO:0005829">
    <property type="term" value="C:cytosol"/>
    <property type="evidence" value="ECO:0007669"/>
    <property type="project" value="TreeGrafter"/>
</dbReference>
<protein>
    <submittedName>
        <fullName evidence="2">RidA family protein</fullName>
    </submittedName>
</protein>
<evidence type="ECO:0000256" key="1">
    <source>
        <dbReference type="ARBA" id="ARBA00010552"/>
    </source>
</evidence>
<dbReference type="OrthoDB" id="9799840at2"/>
<dbReference type="Pfam" id="PF01042">
    <property type="entry name" value="Ribonuc_L-PSP"/>
    <property type="match status" value="1"/>
</dbReference>
<proteinExistence type="inferred from homology"/>
<dbReference type="AlphaFoldDB" id="A0A4D7AZI6"/>
<dbReference type="GO" id="GO:0019239">
    <property type="term" value="F:deaminase activity"/>
    <property type="evidence" value="ECO:0007669"/>
    <property type="project" value="TreeGrafter"/>
</dbReference>
<evidence type="ECO:0000313" key="2">
    <source>
        <dbReference type="EMBL" id="QCI65761.1"/>
    </source>
</evidence>
<dbReference type="EMBL" id="CP039690">
    <property type="protein sequence ID" value="QCI65761.1"/>
    <property type="molecule type" value="Genomic_DNA"/>
</dbReference>
<dbReference type="PANTHER" id="PTHR11803">
    <property type="entry name" value="2-IMINOBUTANOATE/2-IMINOPROPANOATE DEAMINASE RIDA"/>
    <property type="match status" value="1"/>
</dbReference>